<organism evidence="2 3">
    <name type="scientific">Hymenobacter citatus</name>
    <dbReference type="NCBI Taxonomy" id="2763506"/>
    <lineage>
        <taxon>Bacteria</taxon>
        <taxon>Pseudomonadati</taxon>
        <taxon>Bacteroidota</taxon>
        <taxon>Cytophagia</taxon>
        <taxon>Cytophagales</taxon>
        <taxon>Hymenobacteraceae</taxon>
        <taxon>Hymenobacter</taxon>
    </lineage>
</organism>
<feature type="domain" description="DUF4007" evidence="1">
    <location>
        <begin position="1"/>
        <end position="276"/>
    </location>
</feature>
<evidence type="ECO:0000313" key="3">
    <source>
        <dbReference type="Proteomes" id="UP000622017"/>
    </source>
</evidence>
<reference evidence="2 3" key="1">
    <citation type="submission" date="2020-08" db="EMBL/GenBank/DDBJ databases">
        <title>Hymenobacter sp.</title>
        <authorList>
            <person name="Kim M.K."/>
        </authorList>
    </citation>
    <scope>NUCLEOTIDE SEQUENCE [LARGE SCALE GENOMIC DNA]</scope>
    <source>
        <strain evidence="2 3">BT507</strain>
    </source>
</reference>
<dbReference type="Proteomes" id="UP000622017">
    <property type="component" value="Unassembled WGS sequence"/>
</dbReference>
<evidence type="ECO:0000313" key="2">
    <source>
        <dbReference type="EMBL" id="MBC6610961.1"/>
    </source>
</evidence>
<gene>
    <name evidence="2" type="ORF">H8B15_08500</name>
</gene>
<comment type="caution">
    <text evidence="2">The sequence shown here is derived from an EMBL/GenBank/DDBJ whole genome shotgun (WGS) entry which is preliminary data.</text>
</comment>
<dbReference type="EMBL" id="JACSCY010000005">
    <property type="protein sequence ID" value="MBC6610961.1"/>
    <property type="molecule type" value="Genomic_DNA"/>
</dbReference>
<accession>A0ABR7MIT3</accession>
<name>A0ABR7MIT3_9BACT</name>
<evidence type="ECO:0000259" key="1">
    <source>
        <dbReference type="Pfam" id="PF13182"/>
    </source>
</evidence>
<dbReference type="InterPro" id="IPR025248">
    <property type="entry name" value="DUF4007"/>
</dbReference>
<proteinExistence type="predicted"/>
<dbReference type="Pfam" id="PF13182">
    <property type="entry name" value="DUF4007"/>
    <property type="match status" value="1"/>
</dbReference>
<protein>
    <submittedName>
        <fullName evidence="2">DUF4007 family protein</fullName>
    </submittedName>
</protein>
<dbReference type="RefSeq" id="WP_187319253.1">
    <property type="nucleotide sequence ID" value="NZ_JACSCY010000005.1"/>
</dbReference>
<keyword evidence="3" id="KW-1185">Reference proteome</keyword>
<sequence length="284" mass="32740">MKKGFDFLRDEENSFTDTDAVVELGVGKNMVDAIRYWLRAFGITDDKDNLQPLAFNVLSTSGYDTYIEDNATLWLLHYLLVRTNRASIYSLIFNEFRKERFEFTRQHLMQFIKRRCVEEGEGFNENTVDSDITVFLRSYLTPSNKGKHDIEDESTGLLQDLSLMSAEPSEDLDTGKRTFTYKIDSQERNELPWQMVLLSILNHPTWGDAINFRELEAAPYSPGLIFALNEKGLYDKIKEMQDGFPAAIVFSNNAGYRTLTVKRDLLPQEEVLKTYYGQEAQSIG</sequence>